<dbReference type="InterPro" id="IPR000305">
    <property type="entry name" value="GIY-YIG_endonuc"/>
</dbReference>
<evidence type="ECO:0000256" key="1">
    <source>
        <dbReference type="ARBA" id="ARBA00022490"/>
    </source>
</evidence>
<dbReference type="Gene3D" id="4.10.860.10">
    <property type="entry name" value="UVR domain"/>
    <property type="match status" value="1"/>
</dbReference>
<evidence type="ECO:0000313" key="12">
    <source>
        <dbReference type="Proteomes" id="UP000244924"/>
    </source>
</evidence>
<evidence type="ECO:0000256" key="6">
    <source>
        <dbReference type="ARBA" id="ARBA00023236"/>
    </source>
</evidence>
<organism evidence="11 12">
    <name type="scientific">Albidovulum aquaemixtae</name>
    <dbReference type="NCBI Taxonomy" id="1542388"/>
    <lineage>
        <taxon>Bacteria</taxon>
        <taxon>Pseudomonadati</taxon>
        <taxon>Pseudomonadota</taxon>
        <taxon>Alphaproteobacteria</taxon>
        <taxon>Rhodobacterales</taxon>
        <taxon>Paracoccaceae</taxon>
        <taxon>Albidovulum</taxon>
    </lineage>
</organism>
<reference evidence="11 12" key="1">
    <citation type="submission" date="2018-03" db="EMBL/GenBank/DDBJ databases">
        <authorList>
            <person name="Keele B.F."/>
        </authorList>
    </citation>
    <scope>NUCLEOTIDE SEQUENCE [LARGE SCALE GENOMIC DNA]</scope>
    <source>
        <strain evidence="11 12">CECT 8626</strain>
    </source>
</reference>
<evidence type="ECO:0000259" key="8">
    <source>
        <dbReference type="PROSITE" id="PS50151"/>
    </source>
</evidence>
<dbReference type="Pfam" id="PF22920">
    <property type="entry name" value="UvrC_RNaseH"/>
    <property type="match status" value="1"/>
</dbReference>
<dbReference type="GO" id="GO:0009432">
    <property type="term" value="P:SOS response"/>
    <property type="evidence" value="ECO:0007669"/>
    <property type="project" value="UniProtKB-UniRule"/>
</dbReference>
<dbReference type="InterPro" id="IPR003583">
    <property type="entry name" value="Hlx-hairpin-Hlx_DNA-bd_motif"/>
</dbReference>
<sequence>MVELTSGKAAGHTLIQSYLRTLTGQPGVYRMLDAEGRVLYVGKARNLKARVSNYARPAGHSLRIQRMIHATHSMMFLTTRTETEALLLEQNLIKQLKPYFNVLLRDDKSFPNILVSREHEFPQIKKHRGAKKEKGNYYGPFASAGAVNRTLNQLQKVFLLRNCSDAMFQSRTRPCLLYQIKRCSAPCVGHVTKEEYGTLVADAERFLQGRTTQVQAKLAEDMAVASEALEYERAAALRDRIKALTQVQSAQGINPRGVAEADVVALHAEGGQACVQVFFIRANQSWGNRDFYPKTGAGAEEAEVLEAFLGQFYAGKEPPKLILLSHPIEDADLMTELLSDRAGRKVEIAVPQRGEKLELVENAARNARESLARRMSESAAQSKLLEGLAEAFDLDAAPRRIEVYDNSHIQGAHAVGGMIVAGPEGFEKGQYRKFNIKGTDLTPGDDFAMMKEVLSRRFRRLLKEDPDRESQAWPDLILIDGGAGQVSAVAEIMEDLAVEDVPMIGVAKGLDRDAGKEEFHRPGKPPFALPHNSPVLYFIQRLRDEAHRWAIGAHRAKRAKSVGATPLDEIPGVGAARKRALLTHFGSAKAVSRAGLEDLKAVDGISAAMAQTVYDFFHAEG</sequence>
<keyword evidence="12" id="KW-1185">Reference proteome</keyword>
<gene>
    <name evidence="7 11" type="primary">uvrC</name>
    <name evidence="11" type="ORF">DEA8626_02476</name>
</gene>
<comment type="subcellular location">
    <subcellularLocation>
        <location evidence="7">Cytoplasm</location>
    </subcellularLocation>
</comment>
<feature type="domain" description="UVR" evidence="8">
    <location>
        <begin position="212"/>
        <end position="247"/>
    </location>
</feature>
<dbReference type="SUPFAM" id="SSF46600">
    <property type="entry name" value="C-terminal UvrC-binding domain of UvrB"/>
    <property type="match status" value="1"/>
</dbReference>
<evidence type="ECO:0000259" key="10">
    <source>
        <dbReference type="PROSITE" id="PS50165"/>
    </source>
</evidence>
<evidence type="ECO:0000259" key="9">
    <source>
        <dbReference type="PROSITE" id="PS50164"/>
    </source>
</evidence>
<dbReference type="GO" id="GO:0009380">
    <property type="term" value="C:excinuclease repair complex"/>
    <property type="evidence" value="ECO:0007669"/>
    <property type="project" value="InterPro"/>
</dbReference>
<dbReference type="GO" id="GO:0005737">
    <property type="term" value="C:cytoplasm"/>
    <property type="evidence" value="ECO:0007669"/>
    <property type="project" value="UniProtKB-SubCell"/>
</dbReference>
<comment type="subunit">
    <text evidence="7">Interacts with UvrB in an incision complex.</text>
</comment>
<name>A0A2R8BJ71_9RHOB</name>
<evidence type="ECO:0000256" key="4">
    <source>
        <dbReference type="ARBA" id="ARBA00022881"/>
    </source>
</evidence>
<dbReference type="FunFam" id="3.30.420.340:FF:000001">
    <property type="entry name" value="UvrABC system protein C"/>
    <property type="match status" value="1"/>
</dbReference>
<dbReference type="SMART" id="SM00465">
    <property type="entry name" value="GIYc"/>
    <property type="match status" value="1"/>
</dbReference>
<dbReference type="EMBL" id="OMOQ01000002">
    <property type="protein sequence ID" value="SPH23413.1"/>
    <property type="molecule type" value="Genomic_DNA"/>
</dbReference>
<keyword evidence="1 7" id="KW-0963">Cytoplasm</keyword>
<dbReference type="GO" id="GO:0009381">
    <property type="term" value="F:excinuclease ABC activity"/>
    <property type="evidence" value="ECO:0007669"/>
    <property type="project" value="UniProtKB-UniRule"/>
</dbReference>
<dbReference type="PROSITE" id="PS50164">
    <property type="entry name" value="GIY_YIG"/>
    <property type="match status" value="1"/>
</dbReference>
<dbReference type="InterPro" id="IPR035901">
    <property type="entry name" value="GIY-YIG_endonuc_sf"/>
</dbReference>
<dbReference type="InterPro" id="IPR001943">
    <property type="entry name" value="UVR_dom"/>
</dbReference>
<feature type="domain" description="GIY-YIG" evidence="9">
    <location>
        <begin position="24"/>
        <end position="102"/>
    </location>
</feature>
<dbReference type="InterPro" id="IPR036876">
    <property type="entry name" value="UVR_dom_sf"/>
</dbReference>
<keyword evidence="4 7" id="KW-0267">Excision nuclease</keyword>
<dbReference type="PROSITE" id="PS50165">
    <property type="entry name" value="UVRC"/>
    <property type="match status" value="1"/>
</dbReference>
<dbReference type="GO" id="GO:0006289">
    <property type="term" value="P:nucleotide-excision repair"/>
    <property type="evidence" value="ECO:0007669"/>
    <property type="project" value="UniProtKB-UniRule"/>
</dbReference>
<evidence type="ECO:0000313" key="11">
    <source>
        <dbReference type="EMBL" id="SPH23413.1"/>
    </source>
</evidence>
<keyword evidence="5 7" id="KW-0234">DNA repair</keyword>
<dbReference type="PROSITE" id="PS50151">
    <property type="entry name" value="UVR"/>
    <property type="match status" value="1"/>
</dbReference>
<dbReference type="InterPro" id="IPR010994">
    <property type="entry name" value="RuvA_2-like"/>
</dbReference>
<comment type="function">
    <text evidence="7">The UvrABC repair system catalyzes the recognition and processing of DNA lesions. UvrC both incises the 5' and 3' sides of the lesion. The N-terminal half is responsible for the 3' incision and the C-terminal half is responsible for the 5' incision.</text>
</comment>
<keyword evidence="6 7" id="KW-0742">SOS response</keyword>
<dbReference type="OrthoDB" id="9804933at2"/>
<dbReference type="SUPFAM" id="SSF82771">
    <property type="entry name" value="GIY-YIG endonuclease"/>
    <property type="match status" value="1"/>
</dbReference>
<evidence type="ECO:0000256" key="2">
    <source>
        <dbReference type="ARBA" id="ARBA00022763"/>
    </source>
</evidence>
<accession>A0A2R8BJ71</accession>
<proteinExistence type="inferred from homology"/>
<dbReference type="FunFam" id="3.40.1440.10:FF:000001">
    <property type="entry name" value="UvrABC system protein C"/>
    <property type="match status" value="1"/>
</dbReference>
<dbReference type="InterPro" id="IPR038476">
    <property type="entry name" value="UvrC_RNase_H_dom_sf"/>
</dbReference>
<keyword evidence="2 7" id="KW-0227">DNA damage</keyword>
<dbReference type="Proteomes" id="UP000244924">
    <property type="component" value="Unassembled WGS sequence"/>
</dbReference>
<protein>
    <recommendedName>
        <fullName evidence="7">UvrABC system protein C</fullName>
        <shortName evidence="7">Protein UvrC</shortName>
    </recommendedName>
    <alternativeName>
        <fullName evidence="7">Excinuclease ABC subunit C</fullName>
    </alternativeName>
</protein>
<dbReference type="InterPro" id="IPR047296">
    <property type="entry name" value="GIY-YIG_UvrC_Cho"/>
</dbReference>
<dbReference type="InterPro" id="IPR001162">
    <property type="entry name" value="UvrC_RNase_H_dom"/>
</dbReference>
<keyword evidence="3 7" id="KW-0228">DNA excision</keyword>
<comment type="similarity">
    <text evidence="7">Belongs to the UvrC family.</text>
</comment>
<dbReference type="GO" id="GO:0003677">
    <property type="term" value="F:DNA binding"/>
    <property type="evidence" value="ECO:0007669"/>
    <property type="project" value="UniProtKB-UniRule"/>
</dbReference>
<evidence type="ECO:0000256" key="5">
    <source>
        <dbReference type="ARBA" id="ARBA00023204"/>
    </source>
</evidence>
<dbReference type="InterPro" id="IPR004791">
    <property type="entry name" value="UvrC"/>
</dbReference>
<dbReference type="Pfam" id="PF02151">
    <property type="entry name" value="UVR"/>
    <property type="match status" value="1"/>
</dbReference>
<dbReference type="SMART" id="SM00278">
    <property type="entry name" value="HhH1"/>
    <property type="match status" value="2"/>
</dbReference>
<dbReference type="SUPFAM" id="SSF47781">
    <property type="entry name" value="RuvA domain 2-like"/>
    <property type="match status" value="1"/>
</dbReference>
<dbReference type="InterPro" id="IPR050066">
    <property type="entry name" value="UvrABC_protein_C"/>
</dbReference>
<feature type="domain" description="UvrC family homology region profile" evidence="10">
    <location>
        <begin position="263"/>
        <end position="493"/>
    </location>
</feature>
<dbReference type="InterPro" id="IPR041663">
    <property type="entry name" value="DisA/LigA_HHH"/>
</dbReference>
<dbReference type="Gene3D" id="3.40.1440.10">
    <property type="entry name" value="GIY-YIG endonuclease"/>
    <property type="match status" value="1"/>
</dbReference>
<dbReference type="Pfam" id="PF12826">
    <property type="entry name" value="HHH_2"/>
    <property type="match status" value="1"/>
</dbReference>
<dbReference type="NCBIfam" id="NF001824">
    <property type="entry name" value="PRK00558.1-5"/>
    <property type="match status" value="1"/>
</dbReference>
<dbReference type="Pfam" id="PF01541">
    <property type="entry name" value="GIY-YIG"/>
    <property type="match status" value="1"/>
</dbReference>
<dbReference type="HAMAP" id="MF_00203">
    <property type="entry name" value="UvrC"/>
    <property type="match status" value="1"/>
</dbReference>
<dbReference type="Gene3D" id="1.10.150.20">
    <property type="entry name" value="5' to 3' exonuclease, C-terminal subdomain"/>
    <property type="match status" value="1"/>
</dbReference>
<dbReference type="RefSeq" id="WP_108853522.1">
    <property type="nucleotide sequence ID" value="NZ_OMOQ01000002.1"/>
</dbReference>
<dbReference type="Gene3D" id="3.30.420.340">
    <property type="entry name" value="UvrC, RNAse H endonuclease domain"/>
    <property type="match status" value="1"/>
</dbReference>
<evidence type="ECO:0000256" key="7">
    <source>
        <dbReference type="HAMAP-Rule" id="MF_00203"/>
    </source>
</evidence>
<dbReference type="NCBIfam" id="TIGR00194">
    <property type="entry name" value="uvrC"/>
    <property type="match status" value="1"/>
</dbReference>
<dbReference type="CDD" id="cd10434">
    <property type="entry name" value="GIY-YIG_UvrC_Cho"/>
    <property type="match status" value="1"/>
</dbReference>
<dbReference type="Pfam" id="PF08459">
    <property type="entry name" value="UvrC_RNaseH_dom"/>
    <property type="match status" value="1"/>
</dbReference>
<dbReference type="PANTHER" id="PTHR30562:SF1">
    <property type="entry name" value="UVRABC SYSTEM PROTEIN C"/>
    <property type="match status" value="1"/>
</dbReference>
<dbReference type="PANTHER" id="PTHR30562">
    <property type="entry name" value="UVRC/OXIDOREDUCTASE"/>
    <property type="match status" value="1"/>
</dbReference>
<evidence type="ECO:0000256" key="3">
    <source>
        <dbReference type="ARBA" id="ARBA00022769"/>
    </source>
</evidence>
<dbReference type="AlphaFoldDB" id="A0A2R8BJ71"/>